<comment type="caution">
    <text evidence="3">The sequence shown here is derived from an EMBL/GenBank/DDBJ whole genome shotgun (WGS) entry which is preliminary data.</text>
</comment>
<evidence type="ECO:0000256" key="1">
    <source>
        <dbReference type="SAM" id="MobiDB-lite"/>
    </source>
</evidence>
<feature type="compositionally biased region" description="Basic and acidic residues" evidence="1">
    <location>
        <begin position="369"/>
        <end position="379"/>
    </location>
</feature>
<protein>
    <recommendedName>
        <fullName evidence="5">DUF2637 domain-containing protein</fullName>
    </recommendedName>
</protein>
<evidence type="ECO:0000256" key="2">
    <source>
        <dbReference type="SAM" id="Phobius"/>
    </source>
</evidence>
<feature type="transmembrane region" description="Helical" evidence="2">
    <location>
        <begin position="12"/>
        <end position="34"/>
    </location>
</feature>
<gene>
    <name evidence="3" type="ORF">ACFOYY_06115</name>
</gene>
<dbReference type="EMBL" id="JBHSBC010000004">
    <property type="protein sequence ID" value="MFC3979683.1"/>
    <property type="molecule type" value="Genomic_DNA"/>
</dbReference>
<accession>A0ABV8EWG2</accession>
<evidence type="ECO:0000313" key="4">
    <source>
        <dbReference type="Proteomes" id="UP001595698"/>
    </source>
</evidence>
<keyword evidence="4" id="KW-1185">Reference proteome</keyword>
<keyword evidence="2" id="KW-0812">Transmembrane</keyword>
<dbReference type="RefSeq" id="WP_386188510.1">
    <property type="nucleotide sequence ID" value="NZ_JBHSBC010000004.1"/>
</dbReference>
<evidence type="ECO:0008006" key="5">
    <source>
        <dbReference type="Google" id="ProtNLM"/>
    </source>
</evidence>
<keyword evidence="2" id="KW-0472">Membrane</keyword>
<evidence type="ECO:0000313" key="3">
    <source>
        <dbReference type="EMBL" id="MFC3979683.1"/>
    </source>
</evidence>
<feature type="region of interest" description="Disordered" evidence="1">
    <location>
        <begin position="347"/>
        <end position="420"/>
    </location>
</feature>
<reference evidence="4" key="1">
    <citation type="journal article" date="2019" name="Int. J. Syst. Evol. Microbiol.">
        <title>The Global Catalogue of Microorganisms (GCM) 10K type strain sequencing project: providing services to taxonomists for standard genome sequencing and annotation.</title>
        <authorList>
            <consortium name="The Broad Institute Genomics Platform"/>
            <consortium name="The Broad Institute Genome Sequencing Center for Infectious Disease"/>
            <person name="Wu L."/>
            <person name="Ma J."/>
        </authorList>
    </citation>
    <scope>NUCLEOTIDE SEQUENCE [LARGE SCALE GENOMIC DNA]</scope>
    <source>
        <strain evidence="4">TBRC 7912</strain>
    </source>
</reference>
<keyword evidence="2" id="KW-1133">Transmembrane helix</keyword>
<feature type="compositionally biased region" description="Basic and acidic residues" evidence="1">
    <location>
        <begin position="387"/>
        <end position="396"/>
    </location>
</feature>
<feature type="transmembrane region" description="Helical" evidence="2">
    <location>
        <begin position="109"/>
        <end position="128"/>
    </location>
</feature>
<organism evidence="3 4">
    <name type="scientific">Streptosporangium jomthongense</name>
    <dbReference type="NCBI Taxonomy" id="1193683"/>
    <lineage>
        <taxon>Bacteria</taxon>
        <taxon>Bacillati</taxon>
        <taxon>Actinomycetota</taxon>
        <taxon>Actinomycetes</taxon>
        <taxon>Streptosporangiales</taxon>
        <taxon>Streptosporangiaceae</taxon>
        <taxon>Streptosporangium</taxon>
    </lineage>
</organism>
<feature type="compositionally biased region" description="Basic and acidic residues" evidence="1">
    <location>
        <begin position="410"/>
        <end position="419"/>
    </location>
</feature>
<name>A0ABV8EWG2_9ACTN</name>
<proteinExistence type="predicted"/>
<sequence length="474" mass="51511">MNLIPDLIGRLGIPAVALWITAGLLAAVLALYGLRQLKRAVASHPLEETLTVTVAAIATSVSAQGMWKFAGDVLHLDGPLRILLFAFIELAVVTSAVRAKRSMREKYSAGIDGVAVWVLTGLTAVLSAMDAASLAEFIFRLAAPLVAAWLWERGMAVERRRITGLAGVNWRLTPERVLVRLGLAEARDRTASEVDAHRRLTRVALAAKRARALRETGASDRKMRGALAKLDKALDRAVEHTGLARDHVMQAALLDQITTLYGGASLIELPDAAPWKTLDHPAITGAARDSDAARLADELRDWTASVERRRDTDPEVHAAITSMAAYITGGRVVPTSPEVTAWMTKLPAPEQPDDVTPPVTDAVTADDQTSDHDRDHDGDADTPSEQDNQRAEEWIRRRCRGQNGVGRRPTQRETADAHGRSIGWARTRIAAVQERMTAQGYDFQPDGTVLSPRRAVAETADAETVVETMNGVKK</sequence>
<dbReference type="Proteomes" id="UP001595698">
    <property type="component" value="Unassembled WGS sequence"/>
</dbReference>